<evidence type="ECO:0000313" key="2">
    <source>
        <dbReference type="EMBL" id="KAA1260808.1"/>
    </source>
</evidence>
<sequence length="239" mass="25057" precursor="true">MKNMIFGCIAALMMMNSAKAEVVFSESFDDATGFTTSTPFFADNFGDFFGLAEVTDGFGANVATPGGVKEYTGFTGGFLTGMDLDGEGATLPVTVDWTGIDISGRPALSFAGDFAEFFDTPGDIDADDSLFVEAQIDGGGYSTILEFTPGLFDNNTFNGFFTNGNLSLGSEAQRFTAPITGTGNLLDLRLTVSVNSGDEDFAVDSFSVTAIPEPGSFAALSAIACFGMSVRRRRSIASS</sequence>
<feature type="chain" id="PRO_5023021963" description="PEP-CTERM protein-sorting domain-containing protein" evidence="1">
    <location>
        <begin position="21"/>
        <end position="239"/>
    </location>
</feature>
<accession>A0A5B1CI35</accession>
<reference evidence="2 3" key="1">
    <citation type="submission" date="2019-08" db="EMBL/GenBank/DDBJ databases">
        <title>Deep-cultivation of Planctomycetes and their phenomic and genomic characterization uncovers novel biology.</title>
        <authorList>
            <person name="Wiegand S."/>
            <person name="Jogler M."/>
            <person name="Boedeker C."/>
            <person name="Pinto D."/>
            <person name="Vollmers J."/>
            <person name="Rivas-Marin E."/>
            <person name="Kohn T."/>
            <person name="Peeters S.H."/>
            <person name="Heuer A."/>
            <person name="Rast P."/>
            <person name="Oberbeckmann S."/>
            <person name="Bunk B."/>
            <person name="Jeske O."/>
            <person name="Meyerdierks A."/>
            <person name="Storesund J.E."/>
            <person name="Kallscheuer N."/>
            <person name="Luecker S."/>
            <person name="Lage O.M."/>
            <person name="Pohl T."/>
            <person name="Merkel B.J."/>
            <person name="Hornburger P."/>
            <person name="Mueller R.-W."/>
            <person name="Bruemmer F."/>
            <person name="Labrenz M."/>
            <person name="Spormann A.M."/>
            <person name="Op Den Camp H."/>
            <person name="Overmann J."/>
            <person name="Amann R."/>
            <person name="Jetten M.S.M."/>
            <person name="Mascher T."/>
            <person name="Medema M.H."/>
            <person name="Devos D.P."/>
            <person name="Kaster A.-K."/>
            <person name="Ovreas L."/>
            <person name="Rohde M."/>
            <person name="Galperin M.Y."/>
            <person name="Jogler C."/>
        </authorList>
    </citation>
    <scope>NUCLEOTIDE SEQUENCE [LARGE SCALE GENOMIC DNA]</scope>
    <source>
        <strain evidence="2 3">LF1</strain>
    </source>
</reference>
<protein>
    <recommendedName>
        <fullName evidence="4">PEP-CTERM protein-sorting domain-containing protein</fullName>
    </recommendedName>
</protein>
<organism evidence="2 3">
    <name type="scientific">Rubripirellula obstinata</name>
    <dbReference type="NCBI Taxonomy" id="406547"/>
    <lineage>
        <taxon>Bacteria</taxon>
        <taxon>Pseudomonadati</taxon>
        <taxon>Planctomycetota</taxon>
        <taxon>Planctomycetia</taxon>
        <taxon>Pirellulales</taxon>
        <taxon>Pirellulaceae</taxon>
        <taxon>Rubripirellula</taxon>
    </lineage>
</organism>
<keyword evidence="1" id="KW-0732">Signal</keyword>
<evidence type="ECO:0000313" key="3">
    <source>
        <dbReference type="Proteomes" id="UP000322699"/>
    </source>
</evidence>
<keyword evidence="3" id="KW-1185">Reference proteome</keyword>
<proteinExistence type="predicted"/>
<dbReference type="Proteomes" id="UP000322699">
    <property type="component" value="Unassembled WGS sequence"/>
</dbReference>
<evidence type="ECO:0008006" key="4">
    <source>
        <dbReference type="Google" id="ProtNLM"/>
    </source>
</evidence>
<dbReference type="InterPro" id="IPR013424">
    <property type="entry name" value="Ice-binding_C"/>
</dbReference>
<dbReference type="AlphaFoldDB" id="A0A5B1CI35"/>
<dbReference type="NCBIfam" id="TIGR02595">
    <property type="entry name" value="PEP_CTERM"/>
    <property type="match status" value="1"/>
</dbReference>
<comment type="caution">
    <text evidence="2">The sequence shown here is derived from an EMBL/GenBank/DDBJ whole genome shotgun (WGS) entry which is preliminary data.</text>
</comment>
<feature type="signal peptide" evidence="1">
    <location>
        <begin position="1"/>
        <end position="20"/>
    </location>
</feature>
<name>A0A5B1CI35_9BACT</name>
<dbReference type="OrthoDB" id="8562952at2"/>
<gene>
    <name evidence="2" type="ORF">LF1_33500</name>
</gene>
<dbReference type="RefSeq" id="WP_068266237.1">
    <property type="nucleotide sequence ID" value="NZ_LWSK01000113.1"/>
</dbReference>
<evidence type="ECO:0000256" key="1">
    <source>
        <dbReference type="SAM" id="SignalP"/>
    </source>
</evidence>
<dbReference type="EMBL" id="VRLW01000001">
    <property type="protein sequence ID" value="KAA1260808.1"/>
    <property type="molecule type" value="Genomic_DNA"/>
</dbReference>